<name>F6FU12_ISOV2</name>
<accession>F6FU12</accession>
<dbReference type="eggNOG" id="COG4448">
    <property type="taxonomic scope" value="Bacteria"/>
</dbReference>
<dbReference type="PANTHER" id="PTHR42110">
    <property type="entry name" value="L-ASPARAGINASE, PUTATIVE (AFU_ORTHOLOGUE AFUA_3G11890)-RELATED"/>
    <property type="match status" value="1"/>
</dbReference>
<protein>
    <submittedName>
        <fullName evidence="1">L-asparaginase II</fullName>
    </submittedName>
</protein>
<dbReference type="EMBL" id="CP002810">
    <property type="protein sequence ID" value="AEG45383.1"/>
    <property type="molecule type" value="Genomic_DNA"/>
</dbReference>
<dbReference type="Proteomes" id="UP000009236">
    <property type="component" value="Chromosome"/>
</dbReference>
<dbReference type="Pfam" id="PF06089">
    <property type="entry name" value="Asparaginase_II"/>
    <property type="match status" value="1"/>
</dbReference>
<gene>
    <name evidence="1" type="ordered locus">Isova_2681</name>
</gene>
<evidence type="ECO:0000313" key="2">
    <source>
        <dbReference type="Proteomes" id="UP000009236"/>
    </source>
</evidence>
<evidence type="ECO:0000313" key="1">
    <source>
        <dbReference type="EMBL" id="AEG45383.1"/>
    </source>
</evidence>
<sequence length="349" mass="34649">MTGTVRARIADGAAPLAEVVRGGLVESVHLGHLVVVDPAGDVVQAVGEPTAEIWARSSLKPLQAVAMLRAGLTLPDPLLALAAASHNGEPRHLEGARAILAGAGLGPEALRNTPDLPLHAPSALAWQQAGHGAERITQNCSGKHAAMLATCVAAGWPTETYLEPDHPLQRAVRAAVVELTGDDPARTRVTVDGCGAPLFSSSLVGLARAFGRLAAAGRVPDDGTPVARVARAMAAHPEMVAGVGREDTLAMQAVPGLVAKIGAEGVCAAGLPDGGAVAFKILDGSSRPRPAILAGALLAAGAAEVPGADAAALAEVGSTPVLGGGRPVGEVRAVVGPPLAEALPAGGAA</sequence>
<dbReference type="KEGG" id="iva:Isova_2681"/>
<dbReference type="PANTHER" id="PTHR42110:SF1">
    <property type="entry name" value="L-ASPARAGINASE, PUTATIVE (AFU_ORTHOLOGUE AFUA_3G11890)-RELATED"/>
    <property type="match status" value="1"/>
</dbReference>
<dbReference type="HOGENOM" id="CLU_062004_0_0_11"/>
<organism evidence="2">
    <name type="scientific">Isoptericola variabilis (strain 225)</name>
    <dbReference type="NCBI Taxonomy" id="743718"/>
    <lineage>
        <taxon>Bacteria</taxon>
        <taxon>Bacillati</taxon>
        <taxon>Actinomycetota</taxon>
        <taxon>Actinomycetes</taxon>
        <taxon>Micrococcales</taxon>
        <taxon>Promicromonosporaceae</taxon>
        <taxon>Isoptericola</taxon>
    </lineage>
</organism>
<dbReference type="AlphaFoldDB" id="F6FU12"/>
<proteinExistence type="predicted"/>
<keyword evidence="2" id="KW-1185">Reference proteome</keyword>
<reference evidence="1 2" key="1">
    <citation type="submission" date="2011-05" db="EMBL/GenBank/DDBJ databases">
        <title>Complete sequence of Isoptericola variabilis 225.</title>
        <authorList>
            <consortium name="US DOE Joint Genome Institute"/>
            <person name="Lucas S."/>
            <person name="Han J."/>
            <person name="Lapidus A."/>
            <person name="Cheng J.-F."/>
            <person name="Goodwin L."/>
            <person name="Pitluck S."/>
            <person name="Peters L."/>
            <person name="Mikhailova N."/>
            <person name="Zeytun A."/>
            <person name="Han C."/>
            <person name="Tapia R."/>
            <person name="Land M."/>
            <person name="Hauser L."/>
            <person name="Kyrpides N."/>
            <person name="Ivanova N."/>
            <person name="Pagani I."/>
            <person name="Siebers A."/>
            <person name="Allgaier M."/>
            <person name="Thelen M."/>
            <person name="Hugenholtz P."/>
            <person name="Gladden J."/>
            <person name="Woyke T."/>
        </authorList>
    </citation>
    <scope>NUCLEOTIDE SEQUENCE [LARGE SCALE GENOMIC DNA]</scope>
    <source>
        <strain evidence="2">225</strain>
    </source>
</reference>
<dbReference type="InterPro" id="IPR010349">
    <property type="entry name" value="Asparaginase_II"/>
</dbReference>
<dbReference type="STRING" id="743718.Isova_2681"/>